<name>A0A067TZT6_GALM3</name>
<organism evidence="12 13">
    <name type="scientific">Galerina marginata (strain CBS 339.88)</name>
    <dbReference type="NCBI Taxonomy" id="685588"/>
    <lineage>
        <taxon>Eukaryota</taxon>
        <taxon>Fungi</taxon>
        <taxon>Dikarya</taxon>
        <taxon>Basidiomycota</taxon>
        <taxon>Agaricomycotina</taxon>
        <taxon>Agaricomycetes</taxon>
        <taxon>Agaricomycetidae</taxon>
        <taxon>Agaricales</taxon>
        <taxon>Agaricineae</taxon>
        <taxon>Strophariaceae</taxon>
        <taxon>Galerina</taxon>
    </lineage>
</organism>
<feature type="binding site" evidence="10">
    <location>
        <position position="127"/>
    </location>
    <ligand>
        <name>FAD</name>
        <dbReference type="ChEBI" id="CHEBI:57692"/>
    </ligand>
</feature>
<comment type="cofactor">
    <cofactor evidence="1 10">
        <name>FAD</name>
        <dbReference type="ChEBI" id="CHEBI:57692"/>
    </cofactor>
</comment>
<keyword evidence="5 10" id="KW-0285">Flavoprotein</keyword>
<dbReference type="AlphaFoldDB" id="A0A067TZT6"/>
<evidence type="ECO:0000256" key="5">
    <source>
        <dbReference type="ARBA" id="ARBA00022630"/>
    </source>
</evidence>
<dbReference type="InterPro" id="IPR017927">
    <property type="entry name" value="FAD-bd_FR_type"/>
</dbReference>
<dbReference type="Pfam" id="PF00970">
    <property type="entry name" value="FAD_binding_6"/>
    <property type="match status" value="1"/>
</dbReference>
<dbReference type="PANTHER" id="PTHR19370">
    <property type="entry name" value="NADH-CYTOCHROME B5 REDUCTASE"/>
    <property type="match status" value="1"/>
</dbReference>
<evidence type="ECO:0000256" key="7">
    <source>
        <dbReference type="ARBA" id="ARBA00022827"/>
    </source>
</evidence>
<feature type="binding site" evidence="10">
    <location>
        <position position="193"/>
    </location>
    <ligand>
        <name>FAD</name>
        <dbReference type="ChEBI" id="CHEBI:57692"/>
    </ligand>
</feature>
<evidence type="ECO:0000259" key="11">
    <source>
        <dbReference type="PROSITE" id="PS51384"/>
    </source>
</evidence>
<protein>
    <recommendedName>
        <fullName evidence="4">cytochrome-b5 reductase</fullName>
        <ecNumber evidence="4">1.6.2.2</ecNumber>
    </recommendedName>
</protein>
<keyword evidence="6" id="KW-0472">Membrane</keyword>
<dbReference type="CDD" id="cd06183">
    <property type="entry name" value="cyt_b5_reduct_like"/>
    <property type="match status" value="1"/>
</dbReference>
<dbReference type="GO" id="GO:0090524">
    <property type="term" value="F:cytochrome-b5 reductase activity, acting on NADH"/>
    <property type="evidence" value="ECO:0007669"/>
    <property type="project" value="UniProtKB-EC"/>
</dbReference>
<dbReference type="FunFam" id="3.40.50.80:FF:000009">
    <property type="entry name" value="NADH-cytochrome b5 reductase"/>
    <property type="match status" value="1"/>
</dbReference>
<sequence>MSFLRTSLGRSIKIAGARSYATTPPKKSNLPLFFLTAGVAAVGTSWYLDSFKATPKPKQEKSPLDPQDFIDFKLKKVVPYNHNSSKFVFELPNDEASLIPITSCLVVKASDPEALKDAKGKPIIRPYTPVSHSDATGELVLLVKEYENGNMSKYIHTLKEGDTLAMKGPIPKFPYKANEFDEVALIGGGSGITPLYQLLIHVLPDKENKTKFTLLYSNVTEKDILLREEFDALKKKYPNTFDVVYLVDQPSEGWTGPVGFITADIIKKKVASADLKEKVKVFVCGPPGQVAAVSGKKAGMKQGEIGGILKELGYSEDQVFKF</sequence>
<evidence type="ECO:0000313" key="13">
    <source>
        <dbReference type="Proteomes" id="UP000027222"/>
    </source>
</evidence>
<dbReference type="HOGENOM" id="CLU_003827_9_1_1"/>
<keyword evidence="6" id="KW-1000">Mitochondrion outer membrane</keyword>
<gene>
    <name evidence="12" type="ORF">GALMADRAFT_234435</name>
</gene>
<dbReference type="InterPro" id="IPR001834">
    <property type="entry name" value="CBR-like"/>
</dbReference>
<feature type="binding site" evidence="10">
    <location>
        <position position="151"/>
    </location>
    <ligand>
        <name>FAD</name>
        <dbReference type="ChEBI" id="CHEBI:57692"/>
    </ligand>
</feature>
<keyword evidence="6" id="KW-0496">Mitochondrion</keyword>
<evidence type="ECO:0000256" key="2">
    <source>
        <dbReference type="ARBA" id="ARBA00004572"/>
    </source>
</evidence>
<keyword evidence="9" id="KW-0520">NAD</keyword>
<comment type="similarity">
    <text evidence="3">Belongs to the flavoprotein pyridine nucleotide cytochrome reductase family.</text>
</comment>
<dbReference type="EC" id="1.6.2.2" evidence="4"/>
<dbReference type="Pfam" id="PF00175">
    <property type="entry name" value="NAD_binding_1"/>
    <property type="match status" value="1"/>
</dbReference>
<keyword evidence="13" id="KW-1185">Reference proteome</keyword>
<dbReference type="EMBL" id="KL142367">
    <property type="protein sequence ID" value="KDR85519.1"/>
    <property type="molecule type" value="Genomic_DNA"/>
</dbReference>
<evidence type="ECO:0000256" key="3">
    <source>
        <dbReference type="ARBA" id="ARBA00006105"/>
    </source>
</evidence>
<dbReference type="InterPro" id="IPR008333">
    <property type="entry name" value="Cbr1-like_FAD-bd_dom"/>
</dbReference>
<dbReference type="InterPro" id="IPR017938">
    <property type="entry name" value="Riboflavin_synthase-like_b-brl"/>
</dbReference>
<dbReference type="GO" id="GO:0005741">
    <property type="term" value="C:mitochondrial outer membrane"/>
    <property type="evidence" value="ECO:0007669"/>
    <property type="project" value="UniProtKB-SubCell"/>
</dbReference>
<dbReference type="PROSITE" id="PS51384">
    <property type="entry name" value="FAD_FR"/>
    <property type="match status" value="1"/>
</dbReference>
<evidence type="ECO:0000256" key="9">
    <source>
        <dbReference type="ARBA" id="ARBA00023027"/>
    </source>
</evidence>
<accession>A0A067TZT6</accession>
<feature type="binding site" evidence="10">
    <location>
        <position position="125"/>
    </location>
    <ligand>
        <name>FAD</name>
        <dbReference type="ChEBI" id="CHEBI:57692"/>
    </ligand>
</feature>
<dbReference type="Gene3D" id="3.40.50.80">
    <property type="entry name" value="Nucleotide-binding domain of ferredoxin-NADP reductase (FNR) module"/>
    <property type="match status" value="1"/>
</dbReference>
<dbReference type="STRING" id="685588.A0A067TZT6"/>
<feature type="binding site" evidence="10">
    <location>
        <position position="152"/>
    </location>
    <ligand>
        <name>FAD</name>
        <dbReference type="ChEBI" id="CHEBI:57692"/>
    </ligand>
</feature>
<dbReference type="SUPFAM" id="SSF63380">
    <property type="entry name" value="Riboflavin synthase domain-like"/>
    <property type="match status" value="1"/>
</dbReference>
<feature type="domain" description="FAD-binding FR-type" evidence="11">
    <location>
        <begin position="67"/>
        <end position="176"/>
    </location>
</feature>
<feature type="binding site" evidence="10">
    <location>
        <position position="126"/>
    </location>
    <ligand>
        <name>FAD</name>
        <dbReference type="ChEBI" id="CHEBI:57692"/>
    </ligand>
</feature>
<evidence type="ECO:0000256" key="4">
    <source>
        <dbReference type="ARBA" id="ARBA00012011"/>
    </source>
</evidence>
<dbReference type="Gene3D" id="2.40.30.10">
    <property type="entry name" value="Translation factors"/>
    <property type="match status" value="1"/>
</dbReference>
<keyword evidence="8" id="KW-0560">Oxidoreductase</keyword>
<dbReference type="InterPro" id="IPR001433">
    <property type="entry name" value="OxRdtase_FAD/NAD-bd"/>
</dbReference>
<evidence type="ECO:0000313" key="12">
    <source>
        <dbReference type="EMBL" id="KDR85519.1"/>
    </source>
</evidence>
<proteinExistence type="inferred from homology"/>
<dbReference type="InterPro" id="IPR039261">
    <property type="entry name" value="FNR_nucleotide-bd"/>
</dbReference>
<evidence type="ECO:0000256" key="10">
    <source>
        <dbReference type="PIRSR" id="PIRSR601834-1"/>
    </source>
</evidence>
<feature type="binding site" evidence="10">
    <location>
        <position position="144"/>
    </location>
    <ligand>
        <name>FAD</name>
        <dbReference type="ChEBI" id="CHEBI:57692"/>
    </ligand>
</feature>
<dbReference type="OrthoDB" id="432685at2759"/>
<dbReference type="PRINTS" id="PR00406">
    <property type="entry name" value="CYTB5RDTASE"/>
</dbReference>
<evidence type="ECO:0000256" key="6">
    <source>
        <dbReference type="ARBA" id="ARBA00022787"/>
    </source>
</evidence>
<comment type="subcellular location">
    <subcellularLocation>
        <location evidence="2">Mitochondrion outer membrane</location>
        <topology evidence="2">Single-pass membrane protein</topology>
    </subcellularLocation>
</comment>
<evidence type="ECO:0000256" key="8">
    <source>
        <dbReference type="ARBA" id="ARBA00023002"/>
    </source>
</evidence>
<keyword evidence="7 10" id="KW-0274">FAD</keyword>
<evidence type="ECO:0000256" key="1">
    <source>
        <dbReference type="ARBA" id="ARBA00001974"/>
    </source>
</evidence>
<feature type="binding site" evidence="10">
    <location>
        <position position="142"/>
    </location>
    <ligand>
        <name>FAD</name>
        <dbReference type="ChEBI" id="CHEBI:57692"/>
    </ligand>
</feature>
<reference evidence="13" key="1">
    <citation type="journal article" date="2014" name="Proc. Natl. Acad. Sci. U.S.A.">
        <title>Extensive sampling of basidiomycete genomes demonstrates inadequacy of the white-rot/brown-rot paradigm for wood decay fungi.</title>
        <authorList>
            <person name="Riley R."/>
            <person name="Salamov A.A."/>
            <person name="Brown D.W."/>
            <person name="Nagy L.G."/>
            <person name="Floudas D."/>
            <person name="Held B.W."/>
            <person name="Levasseur A."/>
            <person name="Lombard V."/>
            <person name="Morin E."/>
            <person name="Otillar R."/>
            <person name="Lindquist E.A."/>
            <person name="Sun H."/>
            <person name="LaButti K.M."/>
            <person name="Schmutz J."/>
            <person name="Jabbour D."/>
            <person name="Luo H."/>
            <person name="Baker S.E."/>
            <person name="Pisabarro A.G."/>
            <person name="Walton J.D."/>
            <person name="Blanchette R.A."/>
            <person name="Henrissat B."/>
            <person name="Martin F."/>
            <person name="Cullen D."/>
            <person name="Hibbett D.S."/>
            <person name="Grigoriev I.V."/>
        </authorList>
    </citation>
    <scope>NUCLEOTIDE SEQUENCE [LARGE SCALE GENOMIC DNA]</scope>
    <source>
        <strain evidence="13">CBS 339.88</strain>
    </source>
</reference>
<dbReference type="SUPFAM" id="SSF52343">
    <property type="entry name" value="Ferredoxin reductase-like, C-terminal NADP-linked domain"/>
    <property type="match status" value="1"/>
</dbReference>
<dbReference type="PANTHER" id="PTHR19370:SF171">
    <property type="entry name" value="NADH-CYTOCHROME B5 REDUCTASE 2"/>
    <property type="match status" value="1"/>
</dbReference>
<dbReference type="Proteomes" id="UP000027222">
    <property type="component" value="Unassembled WGS sequence"/>
</dbReference>